<name>A0AAW1W8L7_RUBAR</name>
<dbReference type="AlphaFoldDB" id="A0AAW1W8L7"/>
<feature type="region of interest" description="Disordered" evidence="1">
    <location>
        <begin position="1"/>
        <end position="35"/>
    </location>
</feature>
<accession>A0AAW1W8L7</accession>
<dbReference type="EMBL" id="JBEDUW010000006">
    <property type="protein sequence ID" value="KAK9919605.1"/>
    <property type="molecule type" value="Genomic_DNA"/>
</dbReference>
<evidence type="ECO:0000256" key="1">
    <source>
        <dbReference type="SAM" id="MobiDB-lite"/>
    </source>
</evidence>
<proteinExistence type="predicted"/>
<protein>
    <submittedName>
        <fullName evidence="2">Uncharacterized protein</fullName>
    </submittedName>
</protein>
<evidence type="ECO:0000313" key="2">
    <source>
        <dbReference type="EMBL" id="KAK9919605.1"/>
    </source>
</evidence>
<evidence type="ECO:0000313" key="3">
    <source>
        <dbReference type="Proteomes" id="UP001457282"/>
    </source>
</evidence>
<gene>
    <name evidence="2" type="ORF">M0R45_028191</name>
</gene>
<organism evidence="2 3">
    <name type="scientific">Rubus argutus</name>
    <name type="common">Southern blackberry</name>
    <dbReference type="NCBI Taxonomy" id="59490"/>
    <lineage>
        <taxon>Eukaryota</taxon>
        <taxon>Viridiplantae</taxon>
        <taxon>Streptophyta</taxon>
        <taxon>Embryophyta</taxon>
        <taxon>Tracheophyta</taxon>
        <taxon>Spermatophyta</taxon>
        <taxon>Magnoliopsida</taxon>
        <taxon>eudicotyledons</taxon>
        <taxon>Gunneridae</taxon>
        <taxon>Pentapetalae</taxon>
        <taxon>rosids</taxon>
        <taxon>fabids</taxon>
        <taxon>Rosales</taxon>
        <taxon>Rosaceae</taxon>
        <taxon>Rosoideae</taxon>
        <taxon>Rosoideae incertae sedis</taxon>
        <taxon>Rubus</taxon>
    </lineage>
</organism>
<feature type="compositionally biased region" description="Polar residues" evidence="1">
    <location>
        <begin position="16"/>
        <end position="26"/>
    </location>
</feature>
<keyword evidence="3" id="KW-1185">Reference proteome</keyword>
<comment type="caution">
    <text evidence="2">The sequence shown here is derived from an EMBL/GenBank/DDBJ whole genome shotgun (WGS) entry which is preliminary data.</text>
</comment>
<reference evidence="2 3" key="1">
    <citation type="journal article" date="2023" name="G3 (Bethesda)">
        <title>A chromosome-length genome assembly and annotation of blackberry (Rubus argutus, cv. 'Hillquist').</title>
        <authorList>
            <person name="Bruna T."/>
            <person name="Aryal R."/>
            <person name="Dudchenko O."/>
            <person name="Sargent D.J."/>
            <person name="Mead D."/>
            <person name="Buti M."/>
            <person name="Cavallini A."/>
            <person name="Hytonen T."/>
            <person name="Andres J."/>
            <person name="Pham M."/>
            <person name="Weisz D."/>
            <person name="Mascagni F."/>
            <person name="Usai G."/>
            <person name="Natali L."/>
            <person name="Bassil N."/>
            <person name="Fernandez G.E."/>
            <person name="Lomsadze A."/>
            <person name="Armour M."/>
            <person name="Olukolu B."/>
            <person name="Poorten T."/>
            <person name="Britton C."/>
            <person name="Davik J."/>
            <person name="Ashrafi H."/>
            <person name="Aiden E.L."/>
            <person name="Borodovsky M."/>
            <person name="Worthington M."/>
        </authorList>
    </citation>
    <scope>NUCLEOTIDE SEQUENCE [LARGE SCALE GENOMIC DNA]</scope>
    <source>
        <strain evidence="2">PI 553951</strain>
    </source>
</reference>
<dbReference type="Proteomes" id="UP001457282">
    <property type="component" value="Unassembled WGS sequence"/>
</dbReference>
<sequence>MISNSNAPLPRRRATSHVTMPLSQKSTHLKSHHLRPPQIPSLETIANEILSNVLKGLKTPSSSSKYDLKLKCSSLGEEQLHT</sequence>